<dbReference type="EMBL" id="BGPR01014450">
    <property type="protein sequence ID" value="GBN65274.1"/>
    <property type="molecule type" value="Genomic_DNA"/>
</dbReference>
<evidence type="ECO:0000313" key="4">
    <source>
        <dbReference type="EMBL" id="GBN65274.1"/>
    </source>
</evidence>
<evidence type="ECO:0000313" key="5">
    <source>
        <dbReference type="Proteomes" id="UP000499080"/>
    </source>
</evidence>
<dbReference type="OrthoDB" id="6507127at2759"/>
<keyword evidence="5" id="KW-1185">Reference proteome</keyword>
<name>A0A4Y2QPH4_ARAVE</name>
<dbReference type="SUPFAM" id="SSF52058">
    <property type="entry name" value="L domain-like"/>
    <property type="match status" value="1"/>
</dbReference>
<dbReference type="InterPro" id="IPR050541">
    <property type="entry name" value="LRR_TM_domain-containing"/>
</dbReference>
<evidence type="ECO:0000256" key="1">
    <source>
        <dbReference type="ARBA" id="ARBA00022614"/>
    </source>
</evidence>
<dbReference type="PANTHER" id="PTHR24369:SF210">
    <property type="entry name" value="CHAOPTIN-RELATED"/>
    <property type="match status" value="1"/>
</dbReference>
<reference evidence="4 5" key="1">
    <citation type="journal article" date="2019" name="Sci. Rep.">
        <title>Orb-weaving spider Araneus ventricosus genome elucidates the spidroin gene catalogue.</title>
        <authorList>
            <person name="Kono N."/>
            <person name="Nakamura H."/>
            <person name="Ohtoshi R."/>
            <person name="Moran D.A.P."/>
            <person name="Shinohara A."/>
            <person name="Yoshida Y."/>
            <person name="Fujiwara M."/>
            <person name="Mori M."/>
            <person name="Tomita M."/>
            <person name="Arakawa K."/>
        </authorList>
    </citation>
    <scope>NUCLEOTIDE SEQUENCE [LARGE SCALE GENOMIC DNA]</scope>
</reference>
<dbReference type="AlphaFoldDB" id="A0A4Y2QPH4"/>
<dbReference type="Proteomes" id="UP000499080">
    <property type="component" value="Unassembled WGS sequence"/>
</dbReference>
<sequence>MTSRLDVDAIEHRSFEEDEFQGLDELLDFYLDGNLITTLGNEMRRLTQLQHLSISINRIFTLKPEQIPQTLKFLYFEGNPFKCDCQLLPFLQYLNSSSVGTDGPLCTPSNRTSLLPPAKCPDGCHCFCTQNKDKHFMSVDCSSAGLTELPRLFTTECSSTAKEVSLYIEYRRTEETSSQFRCLNLPSICEILVSIKSVSESLKVLNTPMDKERL</sequence>
<evidence type="ECO:0000256" key="3">
    <source>
        <dbReference type="ARBA" id="ARBA00022737"/>
    </source>
</evidence>
<dbReference type="InterPro" id="IPR032675">
    <property type="entry name" value="LRR_dom_sf"/>
</dbReference>
<keyword evidence="2" id="KW-0732">Signal</keyword>
<dbReference type="GO" id="GO:0005886">
    <property type="term" value="C:plasma membrane"/>
    <property type="evidence" value="ECO:0007669"/>
    <property type="project" value="TreeGrafter"/>
</dbReference>
<dbReference type="Gene3D" id="3.80.10.10">
    <property type="entry name" value="Ribonuclease Inhibitor"/>
    <property type="match status" value="1"/>
</dbReference>
<dbReference type="PANTHER" id="PTHR24369">
    <property type="entry name" value="ANTIGEN BSP, PUTATIVE-RELATED"/>
    <property type="match status" value="1"/>
</dbReference>
<proteinExistence type="predicted"/>
<organism evidence="4 5">
    <name type="scientific">Araneus ventricosus</name>
    <name type="common">Orbweaver spider</name>
    <name type="synonym">Epeira ventricosa</name>
    <dbReference type="NCBI Taxonomy" id="182803"/>
    <lineage>
        <taxon>Eukaryota</taxon>
        <taxon>Metazoa</taxon>
        <taxon>Ecdysozoa</taxon>
        <taxon>Arthropoda</taxon>
        <taxon>Chelicerata</taxon>
        <taxon>Arachnida</taxon>
        <taxon>Araneae</taxon>
        <taxon>Araneomorphae</taxon>
        <taxon>Entelegynae</taxon>
        <taxon>Araneoidea</taxon>
        <taxon>Araneidae</taxon>
        <taxon>Araneus</taxon>
    </lineage>
</organism>
<accession>A0A4Y2QPH4</accession>
<comment type="caution">
    <text evidence="4">The sequence shown here is derived from an EMBL/GenBank/DDBJ whole genome shotgun (WGS) entry which is preliminary data.</text>
</comment>
<protein>
    <submittedName>
        <fullName evidence="4">Uncharacterized protein</fullName>
    </submittedName>
</protein>
<keyword evidence="3" id="KW-0677">Repeat</keyword>
<keyword evidence="1" id="KW-0433">Leucine-rich repeat</keyword>
<gene>
    <name evidence="4" type="ORF">AVEN_57640_1</name>
</gene>
<evidence type="ECO:0000256" key="2">
    <source>
        <dbReference type="ARBA" id="ARBA00022729"/>
    </source>
</evidence>